<proteinExistence type="predicted"/>
<sequence>MAKKSAQITVQKNRELAIEQALSQIEKQHGKGSIMRLGSSERKFDVRTISSGAL</sequence>
<accession>X0TS15</accession>
<feature type="non-terminal residue" evidence="2">
    <location>
        <position position="54"/>
    </location>
</feature>
<dbReference type="Pfam" id="PF00154">
    <property type="entry name" value="RecA_N"/>
    <property type="match status" value="1"/>
</dbReference>
<comment type="caution">
    <text evidence="2">The sequence shown here is derived from an EMBL/GenBank/DDBJ whole genome shotgun (WGS) entry which is preliminary data.</text>
</comment>
<organism evidence="2">
    <name type="scientific">marine sediment metagenome</name>
    <dbReference type="NCBI Taxonomy" id="412755"/>
    <lineage>
        <taxon>unclassified sequences</taxon>
        <taxon>metagenomes</taxon>
        <taxon>ecological metagenomes</taxon>
    </lineage>
</organism>
<gene>
    <name evidence="2" type="ORF">S01H1_26298</name>
</gene>
<evidence type="ECO:0000313" key="2">
    <source>
        <dbReference type="EMBL" id="GAF95999.1"/>
    </source>
</evidence>
<dbReference type="InterPro" id="IPR049428">
    <property type="entry name" value="RecA-like_N"/>
</dbReference>
<dbReference type="AlphaFoldDB" id="X0TS15"/>
<dbReference type="EMBL" id="BARS01015934">
    <property type="protein sequence ID" value="GAF95999.1"/>
    <property type="molecule type" value="Genomic_DNA"/>
</dbReference>
<protein>
    <recommendedName>
        <fullName evidence="1">RecA-like N-terminal domain-containing protein</fullName>
    </recommendedName>
</protein>
<evidence type="ECO:0000259" key="1">
    <source>
        <dbReference type="Pfam" id="PF00154"/>
    </source>
</evidence>
<name>X0TS15_9ZZZZ</name>
<feature type="domain" description="RecA-like N-terminal" evidence="1">
    <location>
        <begin position="17"/>
        <end position="54"/>
    </location>
</feature>
<reference evidence="2" key="1">
    <citation type="journal article" date="2014" name="Front. Microbiol.">
        <title>High frequency of phylogenetically diverse reductive dehalogenase-homologous genes in deep subseafloor sedimentary metagenomes.</title>
        <authorList>
            <person name="Kawai M."/>
            <person name="Futagami T."/>
            <person name="Toyoda A."/>
            <person name="Takaki Y."/>
            <person name="Nishi S."/>
            <person name="Hori S."/>
            <person name="Arai W."/>
            <person name="Tsubouchi T."/>
            <person name="Morono Y."/>
            <person name="Uchiyama I."/>
            <person name="Ito T."/>
            <person name="Fujiyama A."/>
            <person name="Inagaki F."/>
            <person name="Takami H."/>
        </authorList>
    </citation>
    <scope>NUCLEOTIDE SEQUENCE</scope>
    <source>
        <strain evidence="2">Expedition CK06-06</strain>
    </source>
</reference>